<dbReference type="EMBL" id="UFUZ01000002">
    <property type="protein sequence ID" value="SUX41110.1"/>
    <property type="molecule type" value="Genomic_DNA"/>
</dbReference>
<proteinExistence type="predicted"/>
<sequence length="29" mass="3655">MQFNMKERDIYQLDRELEVNEKVLQISRE</sequence>
<protein>
    <submittedName>
        <fullName evidence="1">Uncharacterized protein</fullName>
    </submittedName>
</protein>
<gene>
    <name evidence="1" type="ORF">NCTC12264_01928</name>
</gene>
<accession>A0A381F3G2</accession>
<evidence type="ECO:0000313" key="1">
    <source>
        <dbReference type="EMBL" id="SUX41110.1"/>
    </source>
</evidence>
<reference evidence="1 2" key="1">
    <citation type="submission" date="2018-06" db="EMBL/GenBank/DDBJ databases">
        <authorList>
            <consortium name="Pathogen Informatics"/>
            <person name="Doyle S."/>
        </authorList>
    </citation>
    <scope>NUCLEOTIDE SEQUENCE [LARGE SCALE GENOMIC DNA]</scope>
    <source>
        <strain evidence="1 2">NCTC12264</strain>
    </source>
</reference>
<dbReference type="Proteomes" id="UP000254161">
    <property type="component" value="Unassembled WGS sequence"/>
</dbReference>
<evidence type="ECO:0000313" key="2">
    <source>
        <dbReference type="Proteomes" id="UP000254161"/>
    </source>
</evidence>
<organism evidence="1 2">
    <name type="scientific">Campylobacter upsaliensis</name>
    <dbReference type="NCBI Taxonomy" id="28080"/>
    <lineage>
        <taxon>Bacteria</taxon>
        <taxon>Pseudomonadati</taxon>
        <taxon>Campylobacterota</taxon>
        <taxon>Epsilonproteobacteria</taxon>
        <taxon>Campylobacterales</taxon>
        <taxon>Campylobacteraceae</taxon>
        <taxon>Campylobacter</taxon>
    </lineage>
</organism>
<dbReference type="AlphaFoldDB" id="A0A381F3G2"/>
<name>A0A381F3G2_CAMUP</name>